<dbReference type="PANTHER" id="PTHR11236">
    <property type="entry name" value="AMINOBENZOATE/ANTHRANILATE SYNTHASE"/>
    <property type="match status" value="1"/>
</dbReference>
<dbReference type="OrthoDB" id="64220at2759"/>
<proteinExistence type="predicted"/>
<feature type="domain" description="Chorismate-utilising enzyme C-terminal" evidence="1">
    <location>
        <begin position="6"/>
        <end position="95"/>
    </location>
</feature>
<dbReference type="InterPro" id="IPR015890">
    <property type="entry name" value="Chorismate_C"/>
</dbReference>
<reference evidence="3" key="2">
    <citation type="submission" date="2015-01" db="EMBL/GenBank/DDBJ databases">
        <title>Evolutionary Origins and Diversification of the Mycorrhizal Mutualists.</title>
        <authorList>
            <consortium name="DOE Joint Genome Institute"/>
            <consortium name="Mycorrhizal Genomics Consortium"/>
            <person name="Kohler A."/>
            <person name="Kuo A."/>
            <person name="Nagy L.G."/>
            <person name="Floudas D."/>
            <person name="Copeland A."/>
            <person name="Barry K.W."/>
            <person name="Cichocki N."/>
            <person name="Veneault-Fourrey C."/>
            <person name="LaButti K."/>
            <person name="Lindquist E.A."/>
            <person name="Lipzen A."/>
            <person name="Lundell T."/>
            <person name="Morin E."/>
            <person name="Murat C."/>
            <person name="Riley R."/>
            <person name="Ohm R."/>
            <person name="Sun H."/>
            <person name="Tunlid A."/>
            <person name="Henrissat B."/>
            <person name="Grigoriev I.V."/>
            <person name="Hibbett D.S."/>
            <person name="Martin F."/>
        </authorList>
    </citation>
    <scope>NUCLEOTIDE SEQUENCE [LARGE SCALE GENOMIC DNA]</scope>
    <source>
        <strain evidence="3">441</strain>
    </source>
</reference>
<dbReference type="GO" id="GO:0008153">
    <property type="term" value="P:4-aminobenzoate biosynthetic process"/>
    <property type="evidence" value="ECO:0007669"/>
    <property type="project" value="TreeGrafter"/>
</dbReference>
<reference evidence="2 3" key="1">
    <citation type="submission" date="2014-04" db="EMBL/GenBank/DDBJ databases">
        <authorList>
            <consortium name="DOE Joint Genome Institute"/>
            <person name="Kuo A."/>
            <person name="Kohler A."/>
            <person name="Costa M.D."/>
            <person name="Nagy L.G."/>
            <person name="Floudas D."/>
            <person name="Copeland A."/>
            <person name="Barry K.W."/>
            <person name="Cichocki N."/>
            <person name="Veneault-Fourrey C."/>
            <person name="LaButti K."/>
            <person name="Lindquist E.A."/>
            <person name="Lipzen A."/>
            <person name="Lundell T."/>
            <person name="Morin E."/>
            <person name="Murat C."/>
            <person name="Sun H."/>
            <person name="Tunlid A."/>
            <person name="Henrissat B."/>
            <person name="Grigoriev I.V."/>
            <person name="Hibbett D.S."/>
            <person name="Martin F."/>
            <person name="Nordberg H.P."/>
            <person name="Cantor M.N."/>
            <person name="Hua S.X."/>
        </authorList>
    </citation>
    <scope>NUCLEOTIDE SEQUENCE [LARGE SCALE GENOMIC DNA]</scope>
    <source>
        <strain evidence="2 3">441</strain>
    </source>
</reference>
<keyword evidence="3" id="KW-1185">Reference proteome</keyword>
<dbReference type="GO" id="GO:0000162">
    <property type="term" value="P:L-tryptophan biosynthetic process"/>
    <property type="evidence" value="ECO:0007669"/>
    <property type="project" value="TreeGrafter"/>
</dbReference>
<dbReference type="EMBL" id="KN833936">
    <property type="protein sequence ID" value="KIK14475.1"/>
    <property type="molecule type" value="Genomic_DNA"/>
</dbReference>
<dbReference type="GO" id="GO:0005737">
    <property type="term" value="C:cytoplasm"/>
    <property type="evidence" value="ECO:0007669"/>
    <property type="project" value="TreeGrafter"/>
</dbReference>
<dbReference type="SUPFAM" id="SSF56322">
    <property type="entry name" value="ADC synthase"/>
    <property type="match status" value="1"/>
</dbReference>
<dbReference type="STRING" id="765257.A0A0C9XQG3"/>
<evidence type="ECO:0000259" key="1">
    <source>
        <dbReference type="Pfam" id="PF00425"/>
    </source>
</evidence>
<sequence>MTSALKKHSVKILHTLEDSKQNVYSGAFSYWCVSSTGDWLVTIHSCFKYNGCYSCKHTTKAPPPDDCAKEWVIGTGGAITALSDPEKEWEEMLIKLQSVLCVFGYSTPHEN</sequence>
<dbReference type="Pfam" id="PF00425">
    <property type="entry name" value="Chorismate_bind"/>
    <property type="match status" value="1"/>
</dbReference>
<dbReference type="Gene3D" id="3.60.120.10">
    <property type="entry name" value="Anthranilate synthase"/>
    <property type="match status" value="1"/>
</dbReference>
<dbReference type="HOGENOM" id="CLU_2277131_0_0_1"/>
<dbReference type="Proteomes" id="UP000054018">
    <property type="component" value="Unassembled WGS sequence"/>
</dbReference>
<dbReference type="InterPro" id="IPR019999">
    <property type="entry name" value="Anth_synth_I-like"/>
</dbReference>
<gene>
    <name evidence="2" type="ORF">PISMIDRAFT_17251</name>
</gene>
<name>A0A0C9XQG3_9AGAM</name>
<evidence type="ECO:0000313" key="3">
    <source>
        <dbReference type="Proteomes" id="UP000054018"/>
    </source>
</evidence>
<accession>A0A0C9XQG3</accession>
<dbReference type="AlphaFoldDB" id="A0A0C9XQG3"/>
<dbReference type="InterPro" id="IPR005801">
    <property type="entry name" value="ADC_synthase"/>
</dbReference>
<organism evidence="2 3">
    <name type="scientific">Pisolithus microcarpus 441</name>
    <dbReference type="NCBI Taxonomy" id="765257"/>
    <lineage>
        <taxon>Eukaryota</taxon>
        <taxon>Fungi</taxon>
        <taxon>Dikarya</taxon>
        <taxon>Basidiomycota</taxon>
        <taxon>Agaricomycotina</taxon>
        <taxon>Agaricomycetes</taxon>
        <taxon>Agaricomycetidae</taxon>
        <taxon>Boletales</taxon>
        <taxon>Sclerodermatineae</taxon>
        <taxon>Pisolithaceae</taxon>
        <taxon>Pisolithus</taxon>
    </lineage>
</organism>
<protein>
    <recommendedName>
        <fullName evidence="1">Chorismate-utilising enzyme C-terminal domain-containing protein</fullName>
    </recommendedName>
</protein>
<evidence type="ECO:0000313" key="2">
    <source>
        <dbReference type="EMBL" id="KIK14475.1"/>
    </source>
</evidence>
<dbReference type="GO" id="GO:0046820">
    <property type="term" value="F:4-amino-4-deoxychorismate synthase activity"/>
    <property type="evidence" value="ECO:0007669"/>
    <property type="project" value="TreeGrafter"/>
</dbReference>
<dbReference type="PANTHER" id="PTHR11236:SF18">
    <property type="entry name" value="AMINODEOXYCHORISMATE SYNTHASE"/>
    <property type="match status" value="1"/>
</dbReference>